<keyword evidence="3" id="KW-1185">Reference proteome</keyword>
<comment type="caution">
    <text evidence="2">The sequence shown here is derived from an EMBL/GenBank/DDBJ whole genome shotgun (WGS) entry which is preliminary data.</text>
</comment>
<name>X6MH09_RETFI</name>
<dbReference type="Pfam" id="PF03399">
    <property type="entry name" value="SAC3_GANP"/>
    <property type="match status" value="1"/>
</dbReference>
<sequence length="493" mass="57866">MELYHKYEKKQVKSEQTKATCYLMCPSGEVRNRIKHDKVYKPFEDRGNELSFVKEYVKSNAGQVVSMPDVRPLEVLLICMQYLMNIVLNKTKVPYVIRYNYLEDRIRSAVKDLYMQHGSGDLRLSLLEICVRFRICSHFLLCECDETLTNKHFFSSALCNEYTSTFLGSNQYDDKDSSDVTYSEYLNIKHVPNILSNLVMSYRGKYSNTQDISLVPFVVIHVVALQVLVELRKYPKSAHMALNILFSMPQLFREHQHLVLIHSLLLSYERINLKKFFELYKLLTPVEQCILYFVIDALRLRWIAVCGDIVRNTSITSFIHMMGFENKLDLQIFITAYYGDVDLKQMESANGSKSFERMIKAMQTRIKTKKLMQRFPCKDYLLRRIDTISLQKIVQENTYQVFEENTFYNAFQQLDSHNSLVPSVVNPFITPSIDKHYVVPTPIRSYSNSELPKEALQTSSGPFFFICLFLLFDIHTRTHHLYLCFLWDNFIND</sequence>
<accession>X6MH09</accession>
<dbReference type="PANTHER" id="PTHR12436">
    <property type="entry name" value="80 KDA MCM3-ASSOCIATED PROTEIN"/>
    <property type="match status" value="1"/>
</dbReference>
<dbReference type="GO" id="GO:0051225">
    <property type="term" value="P:spindle assembly"/>
    <property type="evidence" value="ECO:0007669"/>
    <property type="project" value="TreeGrafter"/>
</dbReference>
<organism evidence="2 3">
    <name type="scientific">Reticulomyxa filosa</name>
    <dbReference type="NCBI Taxonomy" id="46433"/>
    <lineage>
        <taxon>Eukaryota</taxon>
        <taxon>Sar</taxon>
        <taxon>Rhizaria</taxon>
        <taxon>Retaria</taxon>
        <taxon>Foraminifera</taxon>
        <taxon>Monothalamids</taxon>
        <taxon>Reticulomyxidae</taxon>
        <taxon>Reticulomyxa</taxon>
    </lineage>
</organism>
<dbReference type="GO" id="GO:0005813">
    <property type="term" value="C:centrosome"/>
    <property type="evidence" value="ECO:0007669"/>
    <property type="project" value="TreeGrafter"/>
</dbReference>
<reference evidence="2 3" key="1">
    <citation type="journal article" date="2013" name="Curr. Biol.">
        <title>The Genome of the Foraminiferan Reticulomyxa filosa.</title>
        <authorList>
            <person name="Glockner G."/>
            <person name="Hulsmann N."/>
            <person name="Schleicher M."/>
            <person name="Noegel A.A."/>
            <person name="Eichinger L."/>
            <person name="Gallinger C."/>
            <person name="Pawlowski J."/>
            <person name="Sierra R."/>
            <person name="Euteneuer U."/>
            <person name="Pillet L."/>
            <person name="Moustafa A."/>
            <person name="Platzer M."/>
            <person name="Groth M."/>
            <person name="Szafranski K."/>
            <person name="Schliwa M."/>
        </authorList>
    </citation>
    <scope>NUCLEOTIDE SEQUENCE [LARGE SCALE GENOMIC DNA]</scope>
</reference>
<dbReference type="GO" id="GO:0051298">
    <property type="term" value="P:centrosome duplication"/>
    <property type="evidence" value="ECO:0007669"/>
    <property type="project" value="TreeGrafter"/>
</dbReference>
<dbReference type="InterPro" id="IPR045107">
    <property type="entry name" value="SAC3/GANP/THP3"/>
</dbReference>
<feature type="domain" description="SAC3/GANP/THP3 conserved" evidence="1">
    <location>
        <begin position="24"/>
        <end position="153"/>
    </location>
</feature>
<dbReference type="GO" id="GO:0005634">
    <property type="term" value="C:nucleus"/>
    <property type="evidence" value="ECO:0007669"/>
    <property type="project" value="TreeGrafter"/>
</dbReference>
<proteinExistence type="predicted"/>
<evidence type="ECO:0000259" key="1">
    <source>
        <dbReference type="Pfam" id="PF03399"/>
    </source>
</evidence>
<dbReference type="PANTHER" id="PTHR12436:SF38">
    <property type="entry name" value="SAC3 DOMAIN-CONTAINING PROTEIN 1"/>
    <property type="match status" value="1"/>
</dbReference>
<dbReference type="OrthoDB" id="264795at2759"/>
<dbReference type="AlphaFoldDB" id="X6MH09"/>
<dbReference type="OMA" id="YELCERN"/>
<dbReference type="Gene3D" id="1.25.40.990">
    <property type="match status" value="1"/>
</dbReference>
<dbReference type="InterPro" id="IPR005062">
    <property type="entry name" value="SAC3/GANP/THP3_conserved"/>
</dbReference>
<gene>
    <name evidence="2" type="ORF">RFI_24661</name>
</gene>
<protein>
    <recommendedName>
        <fullName evidence="1">SAC3/GANP/THP3 conserved domain-containing protein</fullName>
    </recommendedName>
</protein>
<evidence type="ECO:0000313" key="2">
    <source>
        <dbReference type="EMBL" id="ETO12717.1"/>
    </source>
</evidence>
<evidence type="ECO:0000313" key="3">
    <source>
        <dbReference type="Proteomes" id="UP000023152"/>
    </source>
</evidence>
<dbReference type="Proteomes" id="UP000023152">
    <property type="component" value="Unassembled WGS sequence"/>
</dbReference>
<dbReference type="EMBL" id="ASPP01021177">
    <property type="protein sequence ID" value="ETO12717.1"/>
    <property type="molecule type" value="Genomic_DNA"/>
</dbReference>
<dbReference type="GO" id="GO:0005819">
    <property type="term" value="C:spindle"/>
    <property type="evidence" value="ECO:0007669"/>
    <property type="project" value="TreeGrafter"/>
</dbReference>